<reference evidence="3 4" key="1">
    <citation type="submission" date="2025-04" db="UniProtKB">
        <authorList>
            <consortium name="RefSeq"/>
        </authorList>
    </citation>
    <scope>IDENTIFICATION</scope>
</reference>
<dbReference type="AlphaFoldDB" id="A0A7E5WX05"/>
<dbReference type="InterPro" id="IPR045249">
    <property type="entry name" value="HARBI1-like"/>
</dbReference>
<gene>
    <name evidence="3" type="primary">LOC113506175</name>
    <name evidence="4" type="synonym">LOC113507190</name>
</gene>
<dbReference type="KEGG" id="tnl:113507190"/>
<dbReference type="PANTHER" id="PTHR22930">
    <property type="match status" value="1"/>
</dbReference>
<dbReference type="Pfam" id="PF26138">
    <property type="entry name" value="DUF8040"/>
    <property type="match status" value="1"/>
</dbReference>
<dbReference type="Proteomes" id="UP000322000">
    <property type="component" value="Chromosome 3"/>
</dbReference>
<evidence type="ECO:0000313" key="3">
    <source>
        <dbReference type="RefSeq" id="XP_026744827.1"/>
    </source>
</evidence>
<keyword evidence="2" id="KW-1185">Reference proteome</keyword>
<dbReference type="GeneID" id="113506175"/>
<dbReference type="OrthoDB" id="7434799at2759"/>
<dbReference type="PANTHER" id="PTHR22930:SF289">
    <property type="entry name" value="DDE TNP4 DOMAIN-CONTAINING PROTEIN-RELATED"/>
    <property type="match status" value="1"/>
</dbReference>
<name>A0A7E5WX05_TRINI</name>
<dbReference type="KEGG" id="tnl:113506175"/>
<dbReference type="InterPro" id="IPR058353">
    <property type="entry name" value="DUF8040"/>
</dbReference>
<proteinExistence type="predicted"/>
<evidence type="ECO:0000313" key="4">
    <source>
        <dbReference type="RefSeq" id="XP_026745855.1"/>
    </source>
</evidence>
<sequence length="189" mass="22076">MHSLNMLWCAQNEERWLKKQERDFNRQCVGTIEVMPDSEFVQHFRLNKSTFWSLCQELRVKTSLRGSQEISLIVKVLCALSFLATGSYQRIVGVTQHVAQRTVSRCIRQVVDALNHPAIMARWIVFPKTQQERGLIKQEFQRRFGLPGVIGCIDCTHIAIVKPNQEEHLFYNRKGYHSLNVQMVEYINL</sequence>
<feature type="domain" description="DUF8040" evidence="1">
    <location>
        <begin position="38"/>
        <end position="114"/>
    </location>
</feature>
<dbReference type="RefSeq" id="XP_026744827.1">
    <property type="nucleotide sequence ID" value="XM_026889026.1"/>
</dbReference>
<accession>A0A7E5WX05</accession>
<dbReference type="RefSeq" id="XP_026745855.1">
    <property type="nucleotide sequence ID" value="XM_026890054.1"/>
</dbReference>
<evidence type="ECO:0000313" key="2">
    <source>
        <dbReference type="Proteomes" id="UP000322000"/>
    </source>
</evidence>
<evidence type="ECO:0000259" key="1">
    <source>
        <dbReference type="Pfam" id="PF26138"/>
    </source>
</evidence>
<protein>
    <submittedName>
        <fullName evidence="3 4">Nuclease HARBI1</fullName>
    </submittedName>
</protein>
<organism evidence="2 3">
    <name type="scientific">Trichoplusia ni</name>
    <name type="common">Cabbage looper</name>
    <dbReference type="NCBI Taxonomy" id="7111"/>
    <lineage>
        <taxon>Eukaryota</taxon>
        <taxon>Metazoa</taxon>
        <taxon>Ecdysozoa</taxon>
        <taxon>Arthropoda</taxon>
        <taxon>Hexapoda</taxon>
        <taxon>Insecta</taxon>
        <taxon>Pterygota</taxon>
        <taxon>Neoptera</taxon>
        <taxon>Endopterygota</taxon>
        <taxon>Lepidoptera</taxon>
        <taxon>Glossata</taxon>
        <taxon>Ditrysia</taxon>
        <taxon>Noctuoidea</taxon>
        <taxon>Noctuidae</taxon>
        <taxon>Plusiinae</taxon>
        <taxon>Trichoplusia</taxon>
    </lineage>
</organism>